<reference evidence="8" key="1">
    <citation type="submission" date="2020-07" db="EMBL/GenBank/DDBJ databases">
        <title>Huge and variable diversity of episymbiotic CPR bacteria and DPANN archaea in groundwater ecosystems.</title>
        <authorList>
            <person name="He C.Y."/>
            <person name="Keren R."/>
            <person name="Whittaker M."/>
            <person name="Farag I.F."/>
            <person name="Doudna J."/>
            <person name="Cate J.H.D."/>
            <person name="Banfield J.F."/>
        </authorList>
    </citation>
    <scope>NUCLEOTIDE SEQUENCE</scope>
    <source>
        <strain evidence="8">NC_groundwater_1482_Ag_S-0.65um_47_24</strain>
    </source>
</reference>
<evidence type="ECO:0000256" key="6">
    <source>
        <dbReference type="SAM" id="Phobius"/>
    </source>
</evidence>
<dbReference type="EMBL" id="JACQWF010000148">
    <property type="protein sequence ID" value="MBI4595397.1"/>
    <property type="molecule type" value="Genomic_DNA"/>
</dbReference>
<dbReference type="AlphaFoldDB" id="A0A933LQJ9"/>
<dbReference type="InterPro" id="IPR004869">
    <property type="entry name" value="MMPL_dom"/>
</dbReference>
<evidence type="ECO:0000259" key="7">
    <source>
        <dbReference type="PROSITE" id="PS50156"/>
    </source>
</evidence>
<evidence type="ECO:0000313" key="8">
    <source>
        <dbReference type="EMBL" id="MBI4595397.1"/>
    </source>
</evidence>
<name>A0A933LQJ9_UNCTE</name>
<feature type="transmembrane region" description="Helical" evidence="6">
    <location>
        <begin position="667"/>
        <end position="686"/>
    </location>
</feature>
<feature type="transmembrane region" description="Helical" evidence="6">
    <location>
        <begin position="410"/>
        <end position="430"/>
    </location>
</feature>
<organism evidence="8 9">
    <name type="scientific">Tectimicrobiota bacterium</name>
    <dbReference type="NCBI Taxonomy" id="2528274"/>
    <lineage>
        <taxon>Bacteria</taxon>
        <taxon>Pseudomonadati</taxon>
        <taxon>Nitrospinota/Tectimicrobiota group</taxon>
        <taxon>Candidatus Tectimicrobiota</taxon>
    </lineage>
</organism>
<keyword evidence="2" id="KW-1003">Cell membrane</keyword>
<feature type="transmembrane region" description="Helical" evidence="6">
    <location>
        <begin position="214"/>
        <end position="233"/>
    </location>
</feature>
<feature type="transmembrane region" description="Helical" evidence="6">
    <location>
        <begin position="240"/>
        <end position="260"/>
    </location>
</feature>
<feature type="transmembrane region" description="Helical" evidence="6">
    <location>
        <begin position="736"/>
        <end position="757"/>
    </location>
</feature>
<dbReference type="InterPro" id="IPR050545">
    <property type="entry name" value="Mycobact_MmpL"/>
</dbReference>
<dbReference type="GO" id="GO:0005886">
    <property type="term" value="C:plasma membrane"/>
    <property type="evidence" value="ECO:0007669"/>
    <property type="project" value="UniProtKB-SubCell"/>
</dbReference>
<comment type="caution">
    <text evidence="8">The sequence shown here is derived from an EMBL/GenBank/DDBJ whole genome shotgun (WGS) entry which is preliminary data.</text>
</comment>
<keyword evidence="4 6" id="KW-1133">Transmembrane helix</keyword>
<evidence type="ECO:0000256" key="1">
    <source>
        <dbReference type="ARBA" id="ARBA00004651"/>
    </source>
</evidence>
<dbReference type="PANTHER" id="PTHR33406:SF13">
    <property type="entry name" value="MEMBRANE PROTEIN YDFJ"/>
    <property type="match status" value="1"/>
</dbReference>
<dbReference type="PANTHER" id="PTHR33406">
    <property type="entry name" value="MEMBRANE PROTEIN MJ1562-RELATED"/>
    <property type="match status" value="1"/>
</dbReference>
<dbReference type="SUPFAM" id="SSF82866">
    <property type="entry name" value="Multidrug efflux transporter AcrB transmembrane domain"/>
    <property type="match status" value="2"/>
</dbReference>
<dbReference type="Gene3D" id="1.20.1640.10">
    <property type="entry name" value="Multidrug efflux transporter AcrB transmembrane domain"/>
    <property type="match status" value="2"/>
</dbReference>
<feature type="transmembrane region" description="Helical" evidence="6">
    <location>
        <begin position="340"/>
        <end position="365"/>
    </location>
</feature>
<evidence type="ECO:0000256" key="4">
    <source>
        <dbReference type="ARBA" id="ARBA00022989"/>
    </source>
</evidence>
<feature type="transmembrane region" description="Helical" evidence="6">
    <location>
        <begin position="307"/>
        <end position="334"/>
    </location>
</feature>
<evidence type="ECO:0000256" key="5">
    <source>
        <dbReference type="ARBA" id="ARBA00023136"/>
    </source>
</evidence>
<sequence>MLNKLVQFSITRPKTVIAAAFIITILFGSQLPKITTDTDPKHMLPVTSPVRQYNDQVEREFELHPDVLVLGVVNEQGIVNKQTLARISDLTFRIQQIPGVIVRDVTSFTTIDNVTVSDGELAVRPLLERIPQRDEELQSLRKKLFENPIFVNRIISPEGKATAIYIPIEPTANGKEIADRIRRLLPKDTKDDKFFLAGDPVARDTFGAEMFRQMGLFSPIAGMVMAIALWFMFRSVLLIVANMAAAMISIIWSMGLLIGLGYPVHIMSSMSPVFLMAIATDTVHIFNEFFFRYRETGDKKRAVMETMAAVGAPVFFSDVTTAVGFASLAITSIIPVRIFGLMVAFGTLAILLMSYTLVPAILVLLREKRLAKITGPIPAAANYQHSHTDTHRASFLSGLGQVCVRRSKSIAILGGILLVIATVGISQIRVNNNMVHWFKFQSAVRAADRVMNEHLGGTSTAYLVIQSPDENAMKSPSALHEIEGLQRALEKDPLVGKTFSVVDYVKWINRVLHDDDPSYYRIPDSAEKVGQYLFLFGMSAKPSDLNNVVDYPFQKANMVLQLKSWDAGVMNKVMARTKAYLATNPLPAGVTVKPAGIAYFNLIWNQEVLWGMLTSFLAGVVLVLILLIAVNRSLLWGVLSFLPLLFTIAVIYGVVGLTGKDFDMPVAVLSTLSLGMAIDFAIHFVGRFKKRYAEQSDLEATLIWTVARPGKGIFLNAILFALGFSVMMFADLTPYITVGVLMAAIMLLSSVTSVIYLPGLIQIFRKRLVKGEKP</sequence>
<feature type="transmembrane region" description="Helical" evidence="6">
    <location>
        <begin position="608"/>
        <end position="627"/>
    </location>
</feature>
<feature type="domain" description="SSD" evidence="7">
    <location>
        <begin position="238"/>
        <end position="364"/>
    </location>
</feature>
<accession>A0A933LQJ9</accession>
<dbReference type="Pfam" id="PF03176">
    <property type="entry name" value="MMPL"/>
    <property type="match status" value="2"/>
</dbReference>
<keyword evidence="3 6" id="KW-0812">Transmembrane</keyword>
<protein>
    <submittedName>
        <fullName evidence="8">MMPL family transporter</fullName>
    </submittedName>
</protein>
<dbReference type="Proteomes" id="UP000772181">
    <property type="component" value="Unassembled WGS sequence"/>
</dbReference>
<feature type="transmembrane region" description="Helical" evidence="6">
    <location>
        <begin position="634"/>
        <end position="655"/>
    </location>
</feature>
<comment type="subcellular location">
    <subcellularLocation>
        <location evidence="1">Cell membrane</location>
        <topology evidence="1">Multi-pass membrane protein</topology>
    </subcellularLocation>
</comment>
<gene>
    <name evidence="8" type="ORF">HY730_03355</name>
</gene>
<feature type="transmembrane region" description="Helical" evidence="6">
    <location>
        <begin position="713"/>
        <end position="730"/>
    </location>
</feature>
<evidence type="ECO:0000256" key="3">
    <source>
        <dbReference type="ARBA" id="ARBA00022692"/>
    </source>
</evidence>
<feature type="transmembrane region" description="Helical" evidence="6">
    <location>
        <begin position="266"/>
        <end position="286"/>
    </location>
</feature>
<proteinExistence type="predicted"/>
<dbReference type="PROSITE" id="PS50156">
    <property type="entry name" value="SSD"/>
    <property type="match status" value="1"/>
</dbReference>
<dbReference type="InterPro" id="IPR000731">
    <property type="entry name" value="SSD"/>
</dbReference>
<evidence type="ECO:0000313" key="9">
    <source>
        <dbReference type="Proteomes" id="UP000772181"/>
    </source>
</evidence>
<evidence type="ECO:0000256" key="2">
    <source>
        <dbReference type="ARBA" id="ARBA00022475"/>
    </source>
</evidence>
<keyword evidence="5 6" id="KW-0472">Membrane</keyword>